<dbReference type="AlphaFoldDB" id="A0A1H8YQV6"/>
<accession>A0A1H8YQV6</accession>
<reference evidence="1 2" key="1">
    <citation type="submission" date="2016-10" db="EMBL/GenBank/DDBJ databases">
        <authorList>
            <person name="de Groot N.N."/>
        </authorList>
    </citation>
    <scope>NUCLEOTIDE SEQUENCE [LARGE SCALE GENOMIC DNA]</scope>
    <source>
        <strain evidence="1 2">DSM 44993</strain>
    </source>
</reference>
<evidence type="ECO:0000313" key="2">
    <source>
        <dbReference type="Proteomes" id="UP000198582"/>
    </source>
</evidence>
<name>A0A1H8YQV6_9PSEU</name>
<sequence length="317" mass="35689">MHHYTVTVALPGETQLDEVEKNLAGALEPFNKEKEVEQATDPLGRTYWTNPAGRWDWYLIGGRWSHHLPIRAGADPADLIFGSRSWGNTHAILDPTFCDGGRIRALDLERKRAAQAKKALADWNDYAAVIAGTPQHQAWETFSTRAKEAEQAASRPWHEFYTEAKAKARANAGLGDNAAPDDTADRYSALLDEEMDRARAAWNTSLAYSFDQAKRDYQAQPRIAALRAHEAYRGRGMNPPEREFGDLDRDTYIQQCRDQAIPGYAMLTHDGRWLSADMPWVPSSDDRARHAAHLIEVNTYLDSLADNMILILVDCHT</sequence>
<proteinExistence type="predicted"/>
<keyword evidence="2" id="KW-1185">Reference proteome</keyword>
<organism evidence="1 2">
    <name type="scientific">Amycolatopsis saalfeldensis</name>
    <dbReference type="NCBI Taxonomy" id="394193"/>
    <lineage>
        <taxon>Bacteria</taxon>
        <taxon>Bacillati</taxon>
        <taxon>Actinomycetota</taxon>
        <taxon>Actinomycetes</taxon>
        <taxon>Pseudonocardiales</taxon>
        <taxon>Pseudonocardiaceae</taxon>
        <taxon>Amycolatopsis</taxon>
    </lineage>
</organism>
<dbReference type="RefSeq" id="WP_091629723.1">
    <property type="nucleotide sequence ID" value="NZ_FOEF01000047.1"/>
</dbReference>
<dbReference type="EMBL" id="FOEF01000047">
    <property type="protein sequence ID" value="SEP54432.1"/>
    <property type="molecule type" value="Genomic_DNA"/>
</dbReference>
<evidence type="ECO:0000313" key="1">
    <source>
        <dbReference type="EMBL" id="SEP54432.1"/>
    </source>
</evidence>
<dbReference type="OrthoDB" id="4549134at2"/>
<protein>
    <submittedName>
        <fullName evidence="1">Uncharacterized protein</fullName>
    </submittedName>
</protein>
<dbReference type="Proteomes" id="UP000198582">
    <property type="component" value="Unassembled WGS sequence"/>
</dbReference>
<gene>
    <name evidence="1" type="ORF">SAMN04489732_1478</name>
</gene>